<organism evidence="1 2">
    <name type="scientific">Auriscalpium vulgare</name>
    <dbReference type="NCBI Taxonomy" id="40419"/>
    <lineage>
        <taxon>Eukaryota</taxon>
        <taxon>Fungi</taxon>
        <taxon>Dikarya</taxon>
        <taxon>Basidiomycota</taxon>
        <taxon>Agaricomycotina</taxon>
        <taxon>Agaricomycetes</taxon>
        <taxon>Russulales</taxon>
        <taxon>Auriscalpiaceae</taxon>
        <taxon>Auriscalpium</taxon>
    </lineage>
</organism>
<proteinExistence type="predicted"/>
<dbReference type="Proteomes" id="UP000814033">
    <property type="component" value="Unassembled WGS sequence"/>
</dbReference>
<accession>A0ACB8RQL0</accession>
<evidence type="ECO:0000313" key="1">
    <source>
        <dbReference type="EMBL" id="KAI0046383.1"/>
    </source>
</evidence>
<protein>
    <submittedName>
        <fullName evidence="1">Uncharacterized protein</fullName>
    </submittedName>
</protein>
<reference evidence="1" key="1">
    <citation type="submission" date="2021-02" db="EMBL/GenBank/DDBJ databases">
        <authorList>
            <consortium name="DOE Joint Genome Institute"/>
            <person name="Ahrendt S."/>
            <person name="Looney B.P."/>
            <person name="Miyauchi S."/>
            <person name="Morin E."/>
            <person name="Drula E."/>
            <person name="Courty P.E."/>
            <person name="Chicoki N."/>
            <person name="Fauchery L."/>
            <person name="Kohler A."/>
            <person name="Kuo A."/>
            <person name="Labutti K."/>
            <person name="Pangilinan J."/>
            <person name="Lipzen A."/>
            <person name="Riley R."/>
            <person name="Andreopoulos W."/>
            <person name="He G."/>
            <person name="Johnson J."/>
            <person name="Barry K.W."/>
            <person name="Grigoriev I.V."/>
            <person name="Nagy L."/>
            <person name="Hibbett D."/>
            <person name="Henrissat B."/>
            <person name="Matheny P.B."/>
            <person name="Labbe J."/>
            <person name="Martin F."/>
        </authorList>
    </citation>
    <scope>NUCLEOTIDE SEQUENCE</scope>
    <source>
        <strain evidence="1">FP105234-sp</strain>
    </source>
</reference>
<gene>
    <name evidence="1" type="ORF">FA95DRAFT_1573209</name>
</gene>
<name>A0ACB8RQL0_9AGAM</name>
<comment type="caution">
    <text evidence="1">The sequence shown here is derived from an EMBL/GenBank/DDBJ whole genome shotgun (WGS) entry which is preliminary data.</text>
</comment>
<reference evidence="1" key="2">
    <citation type="journal article" date="2022" name="New Phytol.">
        <title>Evolutionary transition to the ectomycorrhizal habit in the genomes of a hyperdiverse lineage of mushroom-forming fungi.</title>
        <authorList>
            <person name="Looney B."/>
            <person name="Miyauchi S."/>
            <person name="Morin E."/>
            <person name="Drula E."/>
            <person name="Courty P.E."/>
            <person name="Kohler A."/>
            <person name="Kuo A."/>
            <person name="LaButti K."/>
            <person name="Pangilinan J."/>
            <person name="Lipzen A."/>
            <person name="Riley R."/>
            <person name="Andreopoulos W."/>
            <person name="He G."/>
            <person name="Johnson J."/>
            <person name="Nolan M."/>
            <person name="Tritt A."/>
            <person name="Barry K.W."/>
            <person name="Grigoriev I.V."/>
            <person name="Nagy L.G."/>
            <person name="Hibbett D."/>
            <person name="Henrissat B."/>
            <person name="Matheny P.B."/>
            <person name="Labbe J."/>
            <person name="Martin F.M."/>
        </authorList>
    </citation>
    <scope>NUCLEOTIDE SEQUENCE</scope>
    <source>
        <strain evidence="1">FP105234-sp</strain>
    </source>
</reference>
<sequence>MSDPLLFEVPLPPTREDSPDRESNQRTALLERPRTDVILRSSDGSFRVSQHILSIASPIIPDVLSLPAPADNDSPSEKYEALPVVLLAEDAATLDLLLKWALIKILLFLHSDRPWAARTRHLLNLLPTVDVEHRAVPPQGYAAYPFDRNATSTDIALRSSDDVLFRVAKHVLSTASPVFTDMLSLGPSPAYAATQVQADATFTDNTCDELPVFRVVEDAATLDVLLRPPLTELENLQRLIVATQHYDIHAFDDAIKEALDAQLARDPLTVLGIAVTNHLGDCARRAILALPISTLISLELPAVTDHMLVAFIRYHTACGFAAAAVTTQRDIFRHTLGFTVKSASYGVCKQCPCEDPSALHGSAKCHPHKNALLSCCKGAKCGTCDYSLEQEIGLKKFMKRLGSAVDAAIEQVPVPDFW</sequence>
<evidence type="ECO:0000313" key="2">
    <source>
        <dbReference type="Proteomes" id="UP000814033"/>
    </source>
</evidence>
<dbReference type="EMBL" id="MU275927">
    <property type="protein sequence ID" value="KAI0046383.1"/>
    <property type="molecule type" value="Genomic_DNA"/>
</dbReference>
<keyword evidence="2" id="KW-1185">Reference proteome</keyword>